<keyword evidence="3" id="KW-0472">Membrane</keyword>
<dbReference type="GO" id="GO:0007165">
    <property type="term" value="P:signal transduction"/>
    <property type="evidence" value="ECO:0007669"/>
    <property type="project" value="UniProtKB-KW"/>
</dbReference>
<evidence type="ECO:0000313" key="10">
    <source>
        <dbReference type="Proteomes" id="UP000266482"/>
    </source>
</evidence>
<keyword evidence="2" id="KW-1003">Cell membrane</keyword>
<dbReference type="Pfam" id="PF00015">
    <property type="entry name" value="MCPsignal"/>
    <property type="match status" value="1"/>
</dbReference>
<dbReference type="OrthoDB" id="358716at2"/>
<evidence type="ECO:0000256" key="4">
    <source>
        <dbReference type="ARBA" id="ARBA00023224"/>
    </source>
</evidence>
<evidence type="ECO:0000256" key="6">
    <source>
        <dbReference type="PROSITE-ProRule" id="PRU00284"/>
    </source>
</evidence>
<dbReference type="PROSITE" id="PS50111">
    <property type="entry name" value="CHEMOTAXIS_TRANSDUC_2"/>
    <property type="match status" value="1"/>
</dbReference>
<sequence>MRGKVRTGRDRFRRSIHMKLKFRMTIGKKLSAGCFIIVLLIIVMGAVVNAKMITIGEHAKAIQTVSLPSVQLLGEMKADLIDIERLALRYIKESDTAEKAELETRMNETIEHLMAVQSEYESLIEGDEQQASFNSLLEQEQVMGALTAELTQAGNNNDSAAVERVMGELEEPFEATQQLIHQLLEAAGAESAAALDDTMMLYDLSLKDTQWLTIAAIAAGVIISVIMTRMIARPIVRLSSAAKRIAGGDLTVDVVQVKGNDELRDLAAAFQDMAANLRSLIRTVDSKASQVAGSAQELSVSSEYIRSATEHIAGTVERVAEGSERQSRSIEESSAAVREMAAGMRHIAANAEGATTLAVQASSLAADGRHTIVATVKQMSAISDTVGGLAASIQGLSERSENIEHIVAVITEIASQTNLLALNAAIEAARVGEHGQGFAVVAHEVRKLAERSAESAKQISELAGTIRSETKQVVQWMEAGSEEVTAGIQSVHQAGYAFEQIQQAVDEVKDGIQEVTAATEQMSASTDQVAQSFEVISTIAETTFKETEQVTSSVQEQLSSMEQITSFTADLAEMSAELQGEIGRFRA</sequence>
<feature type="domain" description="HAMP" evidence="8">
    <location>
        <begin position="229"/>
        <end position="282"/>
    </location>
</feature>
<evidence type="ECO:0000259" key="8">
    <source>
        <dbReference type="PROSITE" id="PS50885"/>
    </source>
</evidence>
<feature type="domain" description="Methyl-accepting transducer" evidence="7">
    <location>
        <begin position="301"/>
        <end position="537"/>
    </location>
</feature>
<dbReference type="Proteomes" id="UP000266482">
    <property type="component" value="Unassembled WGS sequence"/>
</dbReference>
<evidence type="ECO:0000256" key="1">
    <source>
        <dbReference type="ARBA" id="ARBA00004236"/>
    </source>
</evidence>
<organism evidence="9 10">
    <name type="scientific">Paenibacillus nanensis</name>
    <dbReference type="NCBI Taxonomy" id="393251"/>
    <lineage>
        <taxon>Bacteria</taxon>
        <taxon>Bacillati</taxon>
        <taxon>Bacillota</taxon>
        <taxon>Bacilli</taxon>
        <taxon>Bacillales</taxon>
        <taxon>Paenibacillaceae</taxon>
        <taxon>Paenibacillus</taxon>
    </lineage>
</organism>
<dbReference type="CDD" id="cd11386">
    <property type="entry name" value="MCP_signal"/>
    <property type="match status" value="1"/>
</dbReference>
<dbReference type="InterPro" id="IPR003660">
    <property type="entry name" value="HAMP_dom"/>
</dbReference>
<reference evidence="9 10" key="1">
    <citation type="submission" date="2018-09" db="EMBL/GenBank/DDBJ databases">
        <title>Paenibacillus aracenensis nov. sp. isolated from a cave in southern Spain.</title>
        <authorList>
            <person name="Jurado V."/>
            <person name="Gutierrez-Patricio S."/>
            <person name="Gonzalez-Pimentel J.L."/>
            <person name="Miller A.Z."/>
            <person name="Laiz L."/>
            <person name="Saiz-Jimenez C."/>
        </authorList>
    </citation>
    <scope>NUCLEOTIDE SEQUENCE [LARGE SCALE GENOMIC DNA]</scope>
    <source>
        <strain evidence="9 10">DSM 22867</strain>
    </source>
</reference>
<dbReference type="InterPro" id="IPR004090">
    <property type="entry name" value="Chemotax_Me-accpt_rcpt"/>
</dbReference>
<evidence type="ECO:0000256" key="3">
    <source>
        <dbReference type="ARBA" id="ARBA00023136"/>
    </source>
</evidence>
<evidence type="ECO:0000313" key="9">
    <source>
        <dbReference type="EMBL" id="RIX60095.1"/>
    </source>
</evidence>
<dbReference type="InterPro" id="IPR004089">
    <property type="entry name" value="MCPsignal_dom"/>
</dbReference>
<dbReference type="SMART" id="SM00304">
    <property type="entry name" value="HAMP"/>
    <property type="match status" value="1"/>
</dbReference>
<dbReference type="SUPFAM" id="SSF58104">
    <property type="entry name" value="Methyl-accepting chemotaxis protein (MCP) signaling domain"/>
    <property type="match status" value="1"/>
</dbReference>
<keyword evidence="10" id="KW-1185">Reference proteome</keyword>
<dbReference type="PANTHER" id="PTHR32089:SF112">
    <property type="entry name" value="LYSOZYME-LIKE PROTEIN-RELATED"/>
    <property type="match status" value="1"/>
</dbReference>
<dbReference type="Pfam" id="PF00672">
    <property type="entry name" value="HAMP"/>
    <property type="match status" value="1"/>
</dbReference>
<dbReference type="Gene3D" id="6.10.340.10">
    <property type="match status" value="1"/>
</dbReference>
<evidence type="ECO:0000256" key="5">
    <source>
        <dbReference type="ARBA" id="ARBA00029447"/>
    </source>
</evidence>
<comment type="subcellular location">
    <subcellularLocation>
        <location evidence="1">Cell membrane</location>
    </subcellularLocation>
</comment>
<proteinExistence type="inferred from homology"/>
<dbReference type="Pfam" id="PF12729">
    <property type="entry name" value="4HB_MCP_1"/>
    <property type="match status" value="1"/>
</dbReference>
<evidence type="ECO:0000259" key="7">
    <source>
        <dbReference type="PROSITE" id="PS50111"/>
    </source>
</evidence>
<dbReference type="AlphaFoldDB" id="A0A3A1VIL3"/>
<dbReference type="EMBL" id="QXQA01000001">
    <property type="protein sequence ID" value="RIX60095.1"/>
    <property type="molecule type" value="Genomic_DNA"/>
</dbReference>
<dbReference type="CDD" id="cd06225">
    <property type="entry name" value="HAMP"/>
    <property type="match status" value="1"/>
</dbReference>
<gene>
    <name evidence="9" type="ORF">D3P08_00435</name>
</gene>
<comment type="caution">
    <text evidence="9">The sequence shown here is derived from an EMBL/GenBank/DDBJ whole genome shotgun (WGS) entry which is preliminary data.</text>
</comment>
<keyword evidence="4 6" id="KW-0807">Transducer</keyword>
<protein>
    <submittedName>
        <fullName evidence="9">Methyl-accepting chemotaxis protein</fullName>
    </submittedName>
</protein>
<dbReference type="InterPro" id="IPR024478">
    <property type="entry name" value="HlyB_4HB_MCP"/>
</dbReference>
<dbReference type="PANTHER" id="PTHR32089">
    <property type="entry name" value="METHYL-ACCEPTING CHEMOTAXIS PROTEIN MCPB"/>
    <property type="match status" value="1"/>
</dbReference>
<dbReference type="PRINTS" id="PR00260">
    <property type="entry name" value="CHEMTRNSDUCR"/>
</dbReference>
<dbReference type="SMART" id="SM00283">
    <property type="entry name" value="MA"/>
    <property type="match status" value="1"/>
</dbReference>
<comment type="similarity">
    <text evidence="5">Belongs to the methyl-accepting chemotaxis (MCP) protein family.</text>
</comment>
<name>A0A3A1VIL3_9BACL</name>
<dbReference type="GO" id="GO:0005886">
    <property type="term" value="C:plasma membrane"/>
    <property type="evidence" value="ECO:0007669"/>
    <property type="project" value="UniProtKB-SubCell"/>
</dbReference>
<dbReference type="FunFam" id="1.10.287.950:FF:000001">
    <property type="entry name" value="Methyl-accepting chemotaxis sensory transducer"/>
    <property type="match status" value="1"/>
</dbReference>
<dbReference type="GO" id="GO:0004888">
    <property type="term" value="F:transmembrane signaling receptor activity"/>
    <property type="evidence" value="ECO:0007669"/>
    <property type="project" value="InterPro"/>
</dbReference>
<dbReference type="PROSITE" id="PS50885">
    <property type="entry name" value="HAMP"/>
    <property type="match status" value="1"/>
</dbReference>
<accession>A0A3A1VIL3</accession>
<dbReference type="Gene3D" id="1.10.287.950">
    <property type="entry name" value="Methyl-accepting chemotaxis protein"/>
    <property type="match status" value="1"/>
</dbReference>
<evidence type="ECO:0000256" key="2">
    <source>
        <dbReference type="ARBA" id="ARBA00022475"/>
    </source>
</evidence>
<dbReference type="GO" id="GO:0006935">
    <property type="term" value="P:chemotaxis"/>
    <property type="evidence" value="ECO:0007669"/>
    <property type="project" value="InterPro"/>
</dbReference>